<sequence>MSPIDLTPPHSVDAEQGVLGGLMLDNSTWDDIADTLTADDFYIREHRLIFKAIADLAKEGTPFDVVTLSEKSVEVHHEVGLAYLGELAMNTPSVANIQAYAKIVRERSHLRRLVTLGYECSRLSSEPGAVVTDVQESVERQLFALGQNRLSAFTDMGQMLSAVVDKIDHRFNSGEDITGITTGLSDLDELLGGLQPKDFVIVAARPSMGKTAFALKLVNAALANTSKSAQVFSLEMPAEQLVFRFLAFLGRIDLSLLTRGRLQDDDWPKLTAAVAALHGYGDRLVIDDTPQLTPTELRARSRRAARKFGDPAIIMVDYLQLMRSSGKENRNLEVADISASLKALAKEMDCPVVALSQLNRSLEQRANKRPLNADLRESGALEQDADVIMFIYRDEVYHPDTEDAGIAEIIIGKQRNGPLGTVRTAFLAAETRFENLDASYRSLGAS</sequence>
<dbReference type="PANTHER" id="PTHR30153">
    <property type="entry name" value="REPLICATIVE DNA HELICASE DNAB"/>
    <property type="match status" value="1"/>
</dbReference>
<dbReference type="NCBIfam" id="NF004384">
    <property type="entry name" value="PRK05748.1"/>
    <property type="match status" value="1"/>
</dbReference>
<name>A0ABX8J0B4_9GAMM</name>
<keyword evidence="3 5" id="KW-0347">Helicase</keyword>
<keyword evidence="3" id="KW-0547">Nucleotide-binding</keyword>
<dbReference type="Pfam" id="PF03796">
    <property type="entry name" value="DnaB_C"/>
    <property type="match status" value="1"/>
</dbReference>
<feature type="domain" description="SF4 helicase" evidence="4">
    <location>
        <begin position="173"/>
        <end position="440"/>
    </location>
</feature>
<keyword evidence="3" id="KW-0067">ATP-binding</keyword>
<dbReference type="Pfam" id="PF00772">
    <property type="entry name" value="DnaB"/>
    <property type="match status" value="1"/>
</dbReference>
<evidence type="ECO:0000256" key="3">
    <source>
        <dbReference type="RuleBase" id="RU362085"/>
    </source>
</evidence>
<organism evidence="5 6">
    <name type="scientific">Stutzerimonas zhaodongensis</name>
    <dbReference type="NCBI Taxonomy" id="1176257"/>
    <lineage>
        <taxon>Bacteria</taxon>
        <taxon>Pseudomonadati</taxon>
        <taxon>Pseudomonadota</taxon>
        <taxon>Gammaproteobacteria</taxon>
        <taxon>Pseudomonadales</taxon>
        <taxon>Pseudomonadaceae</taxon>
        <taxon>Stutzerimonas</taxon>
    </lineage>
</organism>
<evidence type="ECO:0000256" key="2">
    <source>
        <dbReference type="NCBIfam" id="TIGR00665"/>
    </source>
</evidence>
<dbReference type="InterPro" id="IPR007694">
    <property type="entry name" value="DNA_helicase_DnaB-like_C"/>
</dbReference>
<gene>
    <name evidence="5" type="primary">dnaB</name>
    <name evidence="5" type="ORF">KQ248_22970</name>
</gene>
<comment type="similarity">
    <text evidence="3">Belongs to the helicase family. DnaB subfamily.</text>
</comment>
<keyword evidence="5" id="KW-0614">Plasmid</keyword>
<dbReference type="GO" id="GO:0003678">
    <property type="term" value="F:DNA helicase activity"/>
    <property type="evidence" value="ECO:0007669"/>
    <property type="project" value="UniProtKB-EC"/>
</dbReference>
<dbReference type="NCBIfam" id="TIGR00665">
    <property type="entry name" value="DnaB"/>
    <property type="match status" value="1"/>
</dbReference>
<comment type="catalytic activity">
    <reaction evidence="3">
        <text>ATP + H2O = ADP + phosphate + H(+)</text>
        <dbReference type="Rhea" id="RHEA:13065"/>
        <dbReference type="ChEBI" id="CHEBI:15377"/>
        <dbReference type="ChEBI" id="CHEBI:15378"/>
        <dbReference type="ChEBI" id="CHEBI:30616"/>
        <dbReference type="ChEBI" id="CHEBI:43474"/>
        <dbReference type="ChEBI" id="CHEBI:456216"/>
        <dbReference type="EC" id="5.6.2.3"/>
    </reaction>
</comment>
<dbReference type="InterPro" id="IPR007692">
    <property type="entry name" value="DNA_helicase_DnaB"/>
</dbReference>
<dbReference type="CDD" id="cd00984">
    <property type="entry name" value="DnaB_C"/>
    <property type="match status" value="1"/>
</dbReference>
<accession>A0ABX8J0B4</accession>
<geneLocation type="plasmid" evidence="5 6">
    <name>megaplasmid</name>
</geneLocation>
<dbReference type="GO" id="GO:0016787">
    <property type="term" value="F:hydrolase activity"/>
    <property type="evidence" value="ECO:0007669"/>
    <property type="project" value="UniProtKB-KW"/>
</dbReference>
<evidence type="ECO:0000313" key="5">
    <source>
        <dbReference type="EMBL" id="QWV19491.1"/>
    </source>
</evidence>
<proteinExistence type="inferred from homology"/>
<comment type="function">
    <text evidence="3">The main replicative DNA helicase, it participates in initiation and elongation during chromosome replication. Travels ahead of the DNA replisome, separating dsDNA into templates for DNA synthesis. A processive ATP-dependent 5'-3' DNA helicase it has DNA-dependent ATPase activity.</text>
</comment>
<keyword evidence="1 3" id="KW-0235">DNA replication</keyword>
<keyword evidence="6" id="KW-1185">Reference proteome</keyword>
<keyword evidence="3" id="KW-0238">DNA-binding</keyword>
<dbReference type="InterPro" id="IPR007693">
    <property type="entry name" value="DNA_helicase_DnaB-like_N"/>
</dbReference>
<dbReference type="RefSeq" id="WP_216707321.1">
    <property type="nucleotide sequence ID" value="NZ_CP076684.1"/>
</dbReference>
<dbReference type="PANTHER" id="PTHR30153:SF2">
    <property type="entry name" value="REPLICATIVE DNA HELICASE"/>
    <property type="match status" value="1"/>
</dbReference>
<dbReference type="PROSITE" id="PS51199">
    <property type="entry name" value="SF4_HELICASE"/>
    <property type="match status" value="1"/>
</dbReference>
<evidence type="ECO:0000313" key="6">
    <source>
        <dbReference type="Proteomes" id="UP000683436"/>
    </source>
</evidence>
<keyword evidence="3 5" id="KW-0378">Hydrolase</keyword>
<reference evidence="5 6" key="1">
    <citation type="submission" date="2021-06" db="EMBL/GenBank/DDBJ databases">
        <title>Microbial metabolic specificity influences pelagic lipid remineralization.</title>
        <authorList>
            <person name="Behrendt L."/>
            <person name="Hunter J.E."/>
            <person name="Alcolombri U."/>
            <person name="Smriga S."/>
            <person name="Mincer T."/>
            <person name="Lowenstein D.P."/>
            <person name="Peaudecerf F.J."/>
            <person name="Fernandez V.I."/>
            <person name="Fredricks H."/>
            <person name="Almblad H."/>
            <person name="Harrison J.J."/>
            <person name="Stocker R."/>
            <person name="Van Mooy B.A.S."/>
        </authorList>
    </citation>
    <scope>NUCLEOTIDE SEQUENCE [LARGE SCALE GENOMIC DNA]</scope>
    <source>
        <strain evidence="5 6">A252</strain>
        <plasmid evidence="5 6">megaplasmid</plasmid>
    </source>
</reference>
<dbReference type="EMBL" id="CP076684">
    <property type="protein sequence ID" value="QWV19491.1"/>
    <property type="molecule type" value="Genomic_DNA"/>
</dbReference>
<protein>
    <recommendedName>
        <fullName evidence="2 3">Replicative DNA helicase</fullName>
        <ecNumber evidence="2 3">5.6.2.3</ecNumber>
    </recommendedName>
</protein>
<keyword evidence="3" id="KW-0639">Primosome</keyword>
<dbReference type="EC" id="5.6.2.3" evidence="2 3"/>
<evidence type="ECO:0000259" key="4">
    <source>
        <dbReference type="PROSITE" id="PS51199"/>
    </source>
</evidence>
<dbReference type="Proteomes" id="UP000683436">
    <property type="component" value="Plasmid megaplasmid"/>
</dbReference>
<evidence type="ECO:0000256" key="1">
    <source>
        <dbReference type="ARBA" id="ARBA00022705"/>
    </source>
</evidence>